<feature type="transmembrane region" description="Helical" evidence="1">
    <location>
        <begin position="126"/>
        <end position="148"/>
    </location>
</feature>
<reference evidence="2" key="1">
    <citation type="journal article" date="2017" name="Mycologia">
        <title>Fusarium algeriense, sp. nov., a novel toxigenic crown rot pathogen of durum wheat from Algeria is nested in the Fusarium burgessii species complex.</title>
        <authorList>
            <person name="Laraba I."/>
            <person name="Keddad A."/>
            <person name="Boureghda H."/>
            <person name="Abdallah N."/>
            <person name="Vaughan M.M."/>
            <person name="Proctor R.H."/>
            <person name="Busman M."/>
            <person name="O'Donnell K."/>
        </authorList>
    </citation>
    <scope>NUCLEOTIDE SEQUENCE</scope>
    <source>
        <strain evidence="2">NRRL 25174</strain>
    </source>
</reference>
<evidence type="ECO:0000256" key="1">
    <source>
        <dbReference type="SAM" id="Phobius"/>
    </source>
</evidence>
<keyword evidence="1" id="KW-0812">Transmembrane</keyword>
<reference evidence="2" key="2">
    <citation type="submission" date="2020-02" db="EMBL/GenBank/DDBJ databases">
        <title>Identification and distribution of gene clusters putatively required for synthesis of sphingolipid metabolism inhibitors in phylogenetically diverse species of the filamentous fungus Fusarium.</title>
        <authorList>
            <person name="Kim H.-S."/>
            <person name="Busman M."/>
            <person name="Brown D.W."/>
            <person name="Divon H."/>
            <person name="Uhlig S."/>
            <person name="Proctor R.H."/>
        </authorList>
    </citation>
    <scope>NUCLEOTIDE SEQUENCE</scope>
    <source>
        <strain evidence="2">NRRL 25174</strain>
    </source>
</reference>
<keyword evidence="1" id="KW-0472">Membrane</keyword>
<organism evidence="2 3">
    <name type="scientific">Fusarium beomiforme</name>
    <dbReference type="NCBI Taxonomy" id="44412"/>
    <lineage>
        <taxon>Eukaryota</taxon>
        <taxon>Fungi</taxon>
        <taxon>Dikarya</taxon>
        <taxon>Ascomycota</taxon>
        <taxon>Pezizomycotina</taxon>
        <taxon>Sordariomycetes</taxon>
        <taxon>Hypocreomycetidae</taxon>
        <taxon>Hypocreales</taxon>
        <taxon>Nectriaceae</taxon>
        <taxon>Fusarium</taxon>
        <taxon>Fusarium burgessii species complex</taxon>
    </lineage>
</organism>
<keyword evidence="3" id="KW-1185">Reference proteome</keyword>
<name>A0A9P5DVY9_9HYPO</name>
<dbReference type="OrthoDB" id="194139at2759"/>
<accession>A0A9P5DVY9</accession>
<dbReference type="Proteomes" id="UP000730481">
    <property type="component" value="Unassembled WGS sequence"/>
</dbReference>
<gene>
    <name evidence="2" type="ORF">FBEOM_8643</name>
</gene>
<protein>
    <submittedName>
        <fullName evidence="2">Major facilitator superfamily transporter</fullName>
    </submittedName>
</protein>
<sequence length="176" mass="18816">MSATFIISQCISEKQPELLEITSRTRHMLQGVPTLLAPLIIILTSNENASCSLLSARPQASARELFAIIDLQYSKARCPLTYARGNVLLSLLHGSQGPLAAGLLPFLARTIAEPRGWTNWGQGQRYAIISIAALAFGLWVMCLTPALAVRIIGILRLALCSCTTGTLISLLGGVAS</sequence>
<proteinExistence type="predicted"/>
<evidence type="ECO:0000313" key="2">
    <source>
        <dbReference type="EMBL" id="KAF4337465.1"/>
    </source>
</evidence>
<keyword evidence="1" id="KW-1133">Transmembrane helix</keyword>
<dbReference type="EMBL" id="PVQB02000410">
    <property type="protein sequence ID" value="KAF4337465.1"/>
    <property type="molecule type" value="Genomic_DNA"/>
</dbReference>
<feature type="transmembrane region" description="Helical" evidence="1">
    <location>
        <begin position="154"/>
        <end position="175"/>
    </location>
</feature>
<evidence type="ECO:0000313" key="3">
    <source>
        <dbReference type="Proteomes" id="UP000730481"/>
    </source>
</evidence>
<comment type="caution">
    <text evidence="2">The sequence shown here is derived from an EMBL/GenBank/DDBJ whole genome shotgun (WGS) entry which is preliminary data.</text>
</comment>
<dbReference type="AlphaFoldDB" id="A0A9P5DVY9"/>